<feature type="transmembrane region" description="Helical" evidence="2">
    <location>
        <begin position="39"/>
        <end position="62"/>
    </location>
</feature>
<feature type="transmembrane region" description="Helical" evidence="2">
    <location>
        <begin position="228"/>
        <end position="245"/>
    </location>
</feature>
<sequence length="345" mass="36175">MNDTSENGRPVAPEGFDGSKGKRGAQEVAEGPSSTQGGLVWILVGAACMLVGIDFACVLVAYGIGLSESNGKGARRTAFVVACLASVLVCILVDHQQIPYVLIGCLTAWIFSADGSDAEASSGWKCFAIAAIALAMAGTDAVFAFLNNTSLPAAMNGAIRVYAREAGQSASADMREQLTAVVTLAKTYWPMAFLSNAIVEALCSHIGGSLAARKRNARTKRTFSEFDAPVWVAVLFIVGVAASLVSSQLPAWSSQVKMVGENVLTAARVALFLQGAAVATWYMKKAGFGPITQGLTLVAAFYLEVSFLLVSVVGLVDVVAANFRGLPRKRDNARPKDPKVSKESA</sequence>
<keyword evidence="2" id="KW-0472">Membrane</keyword>
<gene>
    <name evidence="3" type="ORF">SAMN04487824_12019</name>
</gene>
<feature type="transmembrane region" description="Helical" evidence="2">
    <location>
        <begin position="295"/>
        <end position="316"/>
    </location>
</feature>
<organism evidence="3 4">
    <name type="scientific">Parafannyhessea umbonata</name>
    <dbReference type="NCBI Taxonomy" id="604330"/>
    <lineage>
        <taxon>Bacteria</taxon>
        <taxon>Bacillati</taxon>
        <taxon>Actinomycetota</taxon>
        <taxon>Coriobacteriia</taxon>
        <taxon>Coriobacteriales</taxon>
        <taxon>Atopobiaceae</taxon>
        <taxon>Parafannyhessea</taxon>
    </lineage>
</organism>
<dbReference type="AlphaFoldDB" id="A0A1G6MD18"/>
<evidence type="ECO:0000256" key="2">
    <source>
        <dbReference type="SAM" id="Phobius"/>
    </source>
</evidence>
<proteinExistence type="predicted"/>
<dbReference type="EMBL" id="FMZL01000020">
    <property type="protein sequence ID" value="SDC53383.1"/>
    <property type="molecule type" value="Genomic_DNA"/>
</dbReference>
<dbReference type="Proteomes" id="UP000198528">
    <property type="component" value="Unassembled WGS sequence"/>
</dbReference>
<evidence type="ECO:0000256" key="1">
    <source>
        <dbReference type="SAM" id="MobiDB-lite"/>
    </source>
</evidence>
<dbReference type="STRING" id="604330.SAMN04489857_1864"/>
<name>A0A1G6MD18_9ACTN</name>
<dbReference type="RefSeq" id="WP_090847283.1">
    <property type="nucleotide sequence ID" value="NZ_FMZL01000020.1"/>
</dbReference>
<keyword evidence="4" id="KW-1185">Reference proteome</keyword>
<feature type="transmembrane region" description="Helical" evidence="2">
    <location>
        <begin position="127"/>
        <end position="146"/>
    </location>
</feature>
<evidence type="ECO:0000313" key="3">
    <source>
        <dbReference type="EMBL" id="SDC53383.1"/>
    </source>
</evidence>
<evidence type="ECO:0000313" key="4">
    <source>
        <dbReference type="Proteomes" id="UP000198528"/>
    </source>
</evidence>
<keyword evidence="2" id="KW-0812">Transmembrane</keyword>
<reference evidence="4" key="1">
    <citation type="submission" date="2016-10" db="EMBL/GenBank/DDBJ databases">
        <authorList>
            <person name="Varghese N."/>
            <person name="Submissions S."/>
        </authorList>
    </citation>
    <scope>NUCLEOTIDE SEQUENCE [LARGE SCALE GENOMIC DNA]</scope>
    <source>
        <strain evidence="4">DSM 22619</strain>
    </source>
</reference>
<feature type="region of interest" description="Disordered" evidence="1">
    <location>
        <begin position="1"/>
        <end position="33"/>
    </location>
</feature>
<feature type="transmembrane region" description="Helical" evidence="2">
    <location>
        <begin position="265"/>
        <end position="283"/>
    </location>
</feature>
<feature type="transmembrane region" description="Helical" evidence="2">
    <location>
        <begin position="74"/>
        <end position="92"/>
    </location>
</feature>
<protein>
    <submittedName>
        <fullName evidence="3">Predicted membrane protein</fullName>
    </submittedName>
</protein>
<dbReference type="InterPro" id="IPR018710">
    <property type="entry name" value="DUF2232"/>
</dbReference>
<keyword evidence="2" id="KW-1133">Transmembrane helix</keyword>
<accession>A0A1G6MD18</accession>
<dbReference type="Pfam" id="PF09991">
    <property type="entry name" value="DUF2232"/>
    <property type="match status" value="1"/>
</dbReference>